<dbReference type="Pfam" id="PF06224">
    <property type="entry name" value="AlkZ-like"/>
    <property type="match status" value="1"/>
</dbReference>
<gene>
    <name evidence="1" type="ORF">SAMN05444580_12237</name>
</gene>
<dbReference type="AlphaFoldDB" id="A0A1G7E4B9"/>
<evidence type="ECO:0000313" key="1">
    <source>
        <dbReference type="EMBL" id="SDE58574.1"/>
    </source>
</evidence>
<dbReference type="PANTHER" id="PTHR38479">
    <property type="entry name" value="LMO0824 PROTEIN"/>
    <property type="match status" value="1"/>
</dbReference>
<protein>
    <submittedName>
        <fullName evidence="1">Winged helix DNA-binding domain-containing protein</fullName>
    </submittedName>
</protein>
<name>A0A1G7E4B9_9NOCA</name>
<sequence>MYGYAVRGHPIRDLGVCVLPYTRAMPTGVDRRQVLAYRWHAQQLDRAPGTAGPTDCDILDLGVQNTGPDGAAWALRLRGAAEPGPDERGRLALAWTLRGAPHLYRRGDLPAVAVATAPLSETDAGKRIFDANKPLKAAGIPALDALRTVAGLMDEIVTEPTVKGAMSSALTARVEAPYLRFCRPCDATHLYEMPFRLAALQAGLELRPGTSPPVLEKIPGWRQAAFAASGAEADPRLDVVRGYLRFYGPTAPAQVAAFLDAPVRDVTAHWPEDAVDVLVDGQPRSMLAADLDALLAPPEDDSVRLLGPFDPYLQLKDRETLVPDPDHRKSLWPTLGRPGAIARGGELVGLWRPRASGRKLTVAITPWGRLSAAVRAGVLEQAEALAEHRGVAAAGVTEEA</sequence>
<accession>A0A1G7E4B9</accession>
<dbReference type="GO" id="GO:0003677">
    <property type="term" value="F:DNA binding"/>
    <property type="evidence" value="ECO:0007669"/>
    <property type="project" value="UniProtKB-KW"/>
</dbReference>
<organism evidence="1 2">
    <name type="scientific">Rhodococcus tukisamuensis</name>
    <dbReference type="NCBI Taxonomy" id="168276"/>
    <lineage>
        <taxon>Bacteria</taxon>
        <taxon>Bacillati</taxon>
        <taxon>Actinomycetota</taxon>
        <taxon>Actinomycetes</taxon>
        <taxon>Mycobacteriales</taxon>
        <taxon>Nocardiaceae</taxon>
        <taxon>Rhodococcus</taxon>
    </lineage>
</organism>
<dbReference type="PANTHER" id="PTHR38479:SF2">
    <property type="entry name" value="WINGED HELIX DNA-BINDING DOMAIN-CONTAINING PROTEIN"/>
    <property type="match status" value="1"/>
</dbReference>
<dbReference type="EMBL" id="FNAB01000022">
    <property type="protein sequence ID" value="SDE58574.1"/>
    <property type="molecule type" value="Genomic_DNA"/>
</dbReference>
<proteinExistence type="predicted"/>
<evidence type="ECO:0000313" key="2">
    <source>
        <dbReference type="Proteomes" id="UP000199417"/>
    </source>
</evidence>
<dbReference type="Proteomes" id="UP000199417">
    <property type="component" value="Unassembled WGS sequence"/>
</dbReference>
<dbReference type="InterPro" id="IPR009351">
    <property type="entry name" value="AlkZ-like"/>
</dbReference>
<keyword evidence="2" id="KW-1185">Reference proteome</keyword>
<reference evidence="1 2" key="1">
    <citation type="submission" date="2016-10" db="EMBL/GenBank/DDBJ databases">
        <authorList>
            <person name="de Groot N.N."/>
        </authorList>
    </citation>
    <scope>NUCLEOTIDE SEQUENCE [LARGE SCALE GENOMIC DNA]</scope>
    <source>
        <strain evidence="1 2">JCM 11308</strain>
    </source>
</reference>
<keyword evidence="1" id="KW-0238">DNA-binding</keyword>
<dbReference type="STRING" id="168276.SAMN05444580_12237"/>